<dbReference type="Pfam" id="PF07993">
    <property type="entry name" value="NAD_binding_4"/>
    <property type="match status" value="1"/>
</dbReference>
<evidence type="ECO:0000256" key="1">
    <source>
        <dbReference type="ARBA" id="ARBA00023002"/>
    </source>
</evidence>
<dbReference type="Proteomes" id="UP000693738">
    <property type="component" value="Unassembled WGS sequence"/>
</dbReference>
<comment type="caution">
    <text evidence="4">The sequence shown here is derived from an EMBL/GenBank/DDBJ whole genome shotgun (WGS) entry which is preliminary data.</text>
</comment>
<accession>A0A8J2N6I0</accession>
<reference evidence="4" key="1">
    <citation type="submission" date="2021-05" db="EMBL/GenBank/DDBJ databases">
        <authorList>
            <person name="Khan N."/>
        </authorList>
    </citation>
    <scope>NUCLEOTIDE SEQUENCE</scope>
</reference>
<evidence type="ECO:0000313" key="4">
    <source>
        <dbReference type="EMBL" id="CAG7555126.1"/>
    </source>
</evidence>
<comment type="similarity">
    <text evidence="2">Belongs to the NAD(P)-dependent epimerase/dehydratase family. Dihydroflavonol-4-reductase subfamily.</text>
</comment>
<dbReference type="InterPro" id="IPR013120">
    <property type="entry name" value="FAR_NAD-bd"/>
</dbReference>
<keyword evidence="1" id="KW-0560">Oxidoreductase</keyword>
<evidence type="ECO:0000259" key="3">
    <source>
        <dbReference type="Pfam" id="PF07993"/>
    </source>
</evidence>
<name>A0A8J2N6I0_FUSEQ</name>
<dbReference type="PANTHER" id="PTHR10366:SF562">
    <property type="entry name" value="ALDEHYDE REDUCTASE II (AFU_ORTHOLOGUE AFUA_1G11360)"/>
    <property type="match status" value="1"/>
</dbReference>
<protein>
    <recommendedName>
        <fullName evidence="3">Thioester reductase (TE) domain-containing protein</fullName>
    </recommendedName>
</protein>
<proteinExistence type="inferred from homology"/>
<feature type="domain" description="Thioester reductase (TE)" evidence="3">
    <location>
        <begin position="126"/>
        <end position="261"/>
    </location>
</feature>
<dbReference type="EMBL" id="CAJSTJ010000044">
    <property type="protein sequence ID" value="CAG7555126.1"/>
    <property type="molecule type" value="Genomic_DNA"/>
</dbReference>
<dbReference type="PANTHER" id="PTHR10366">
    <property type="entry name" value="NAD DEPENDENT EPIMERASE/DEHYDRATASE"/>
    <property type="match status" value="1"/>
</dbReference>
<gene>
    <name evidence="4" type="ORF">FEQUK3_LOCUS852</name>
</gene>
<organism evidence="4 5">
    <name type="scientific">Fusarium equiseti</name>
    <name type="common">Fusarium scirpi</name>
    <dbReference type="NCBI Taxonomy" id="61235"/>
    <lineage>
        <taxon>Eukaryota</taxon>
        <taxon>Fungi</taxon>
        <taxon>Dikarya</taxon>
        <taxon>Ascomycota</taxon>
        <taxon>Pezizomycotina</taxon>
        <taxon>Sordariomycetes</taxon>
        <taxon>Hypocreomycetidae</taxon>
        <taxon>Hypocreales</taxon>
        <taxon>Nectriaceae</taxon>
        <taxon>Fusarium</taxon>
        <taxon>Fusarium incarnatum-equiseti species complex</taxon>
    </lineage>
</organism>
<dbReference type="AlphaFoldDB" id="A0A8J2N6I0"/>
<evidence type="ECO:0000313" key="5">
    <source>
        <dbReference type="Proteomes" id="UP000693738"/>
    </source>
</evidence>
<dbReference type="InterPro" id="IPR050425">
    <property type="entry name" value="NAD(P)_dehydrat-like"/>
</dbReference>
<dbReference type="GO" id="GO:0016616">
    <property type="term" value="F:oxidoreductase activity, acting on the CH-OH group of donors, NAD or NADP as acceptor"/>
    <property type="evidence" value="ECO:0007669"/>
    <property type="project" value="TreeGrafter"/>
</dbReference>
<sequence>MINENLLDSAIFLSASQDMLRADPTNPTLKQMTLWYKQKGLCTLRKALSNSEQVYNLAKIAQALALAFSEESAGHTETAKKHLKGTYAMVELAGGPRSLGITGLLETIYHSFEIVLVPDLSVTGAFDEAVKGMSAIAHVAAITSLDPDPNKIIPPSIAGIQAIMSAAIQEPLVKEVMFTSSMIAVSLPVWTDRTFRVGRDTWNDHVIELASAQTPYDYSNSMYAYAAGKLAAENEVWRWAEDNNPKFNINVICPFGVLGEPLHKKHVDTPANWVTTIFKGEKDQLSAFPANFFADVGDLATVHVAAILDPEIKNARLYVWGHRTHWNDFLTTIRRLRPQREFIEDWPSP</sequence>
<evidence type="ECO:0000256" key="2">
    <source>
        <dbReference type="ARBA" id="ARBA00023445"/>
    </source>
</evidence>